<gene>
    <name evidence="4" type="primary">treF</name>
    <name evidence="4" type="ORF">NG653_09645</name>
</gene>
<dbReference type="Pfam" id="PF01204">
    <property type="entry name" value="Trehalase"/>
    <property type="match status" value="1"/>
</dbReference>
<organism evidence="4 5">
    <name type="scientific">Robiginitalea marina</name>
    <dbReference type="NCBI Taxonomy" id="2954105"/>
    <lineage>
        <taxon>Bacteria</taxon>
        <taxon>Pseudomonadati</taxon>
        <taxon>Bacteroidota</taxon>
        <taxon>Flavobacteriia</taxon>
        <taxon>Flavobacteriales</taxon>
        <taxon>Flavobacteriaceae</taxon>
        <taxon>Robiginitalea</taxon>
    </lineage>
</organism>
<dbReference type="PANTHER" id="PTHR23403">
    <property type="entry name" value="TREHALASE"/>
    <property type="match status" value="1"/>
</dbReference>
<dbReference type="PROSITE" id="PS00928">
    <property type="entry name" value="TREHALASE_2"/>
    <property type="match status" value="1"/>
</dbReference>
<reference evidence="4 5" key="1">
    <citation type="submission" date="2022-06" db="EMBL/GenBank/DDBJ databases">
        <authorList>
            <person name="Xuan X."/>
        </authorList>
    </citation>
    <scope>NUCLEOTIDE SEQUENCE [LARGE SCALE GENOMIC DNA]</scope>
    <source>
        <strain evidence="4 5">2V75</strain>
    </source>
</reference>
<comment type="caution">
    <text evidence="4">The sequence shown here is derived from an EMBL/GenBank/DDBJ whole genome shotgun (WGS) entry which is preliminary data.</text>
</comment>
<sequence length="529" mass="60483">MNRKGILLMLLFGTLLISQCGQAPEVAVSADSFYETELFKAVQMEGLFPDSKTFVDLDRDLPFVELERQYLEEREKFGFDLGEFVEQHFSDPFGKANTYVSDKSLDMYGHIRATWPVLMRVRDTLNPNSSRIPLPYPYIVPGGRFKEIYYWDSYFTMIGLLADGRMDIASDMLANFAHLIDSLGFIPNGTRDYYLTRSQPPFFGMMVALLAERDSSFQQRYFPQIEKEYQYWMEGEDLVTQGEAVSRVVRTGNGWLMNRYWDSASTPRPESYREDIHLAEVLEDEEGKRELYANLRAAAASGWDFSSRWYAREGEFASTQTTHVVPLDLNTLLYSMEMQLAEGYSLQGKQEAASLVKDRAEARKKAINTLMWDPVEGFYKDFNFVSNSRCGEATLAGVFPLAFGLATKAQAQKVRDRLMEDFLKPGGLVTTLRVTGQQWDAPNGWAPLQWMGVQGLLRYGFEDEAREIMERWLALNERVYREEGKMMEKYNVVDINLASGGGEYPTQDGFGWTNGVALGFRDLLEGMSQ</sequence>
<feature type="signal peptide" evidence="3">
    <location>
        <begin position="1"/>
        <end position="23"/>
    </location>
</feature>
<keyword evidence="5" id="KW-1185">Reference proteome</keyword>
<dbReference type="Proteomes" id="UP001206312">
    <property type="component" value="Unassembled WGS sequence"/>
</dbReference>
<name>A0ABT1AYR7_9FLAO</name>
<evidence type="ECO:0000313" key="5">
    <source>
        <dbReference type="Proteomes" id="UP001206312"/>
    </source>
</evidence>
<keyword evidence="1" id="KW-0378">Hydrolase</keyword>
<dbReference type="SUPFAM" id="SSF48208">
    <property type="entry name" value="Six-hairpin glycosidases"/>
    <property type="match status" value="1"/>
</dbReference>
<dbReference type="RefSeq" id="WP_252741489.1">
    <property type="nucleotide sequence ID" value="NZ_JAMXIB010000006.1"/>
</dbReference>
<dbReference type="InterPro" id="IPR018232">
    <property type="entry name" value="Glyco_hydro_37_CS"/>
</dbReference>
<dbReference type="PRINTS" id="PR00744">
    <property type="entry name" value="GLHYDRLASE37"/>
</dbReference>
<dbReference type="NCBIfam" id="NF009773">
    <property type="entry name" value="PRK13270.1"/>
    <property type="match status" value="1"/>
</dbReference>
<evidence type="ECO:0000256" key="2">
    <source>
        <dbReference type="ARBA" id="ARBA00023295"/>
    </source>
</evidence>
<evidence type="ECO:0000256" key="1">
    <source>
        <dbReference type="ARBA" id="ARBA00022801"/>
    </source>
</evidence>
<dbReference type="InterPro" id="IPR008928">
    <property type="entry name" value="6-hairpin_glycosidase_sf"/>
</dbReference>
<dbReference type="InterPro" id="IPR012341">
    <property type="entry name" value="6hp_glycosidase-like_sf"/>
</dbReference>
<evidence type="ECO:0000313" key="4">
    <source>
        <dbReference type="EMBL" id="MCO5725117.1"/>
    </source>
</evidence>
<protein>
    <submittedName>
        <fullName evidence="4">Alpha,alpha-trehalase TreF</fullName>
    </submittedName>
</protein>
<dbReference type="InterPro" id="IPR001661">
    <property type="entry name" value="Glyco_hydro_37"/>
</dbReference>
<keyword evidence="2" id="KW-0326">Glycosidase</keyword>
<dbReference type="PROSITE" id="PS00927">
    <property type="entry name" value="TREHALASE_1"/>
    <property type="match status" value="1"/>
</dbReference>
<dbReference type="Gene3D" id="1.50.10.10">
    <property type="match status" value="1"/>
</dbReference>
<accession>A0ABT1AYR7</accession>
<proteinExistence type="predicted"/>
<dbReference type="EMBL" id="JAMXIB010000006">
    <property type="protein sequence ID" value="MCO5725117.1"/>
    <property type="molecule type" value="Genomic_DNA"/>
</dbReference>
<evidence type="ECO:0000256" key="3">
    <source>
        <dbReference type="SAM" id="SignalP"/>
    </source>
</evidence>
<dbReference type="PANTHER" id="PTHR23403:SF1">
    <property type="entry name" value="TREHALASE"/>
    <property type="match status" value="1"/>
</dbReference>
<feature type="chain" id="PRO_5046668459" evidence="3">
    <location>
        <begin position="24"/>
        <end position="529"/>
    </location>
</feature>
<keyword evidence="3" id="KW-0732">Signal</keyword>